<accession>A0AAV6LGP4</accession>
<protein>
    <submittedName>
        <fullName evidence="2">Uncharacterized protein</fullName>
    </submittedName>
</protein>
<sequence length="393" mass="44509">MAPNKRVTKAAKGKATATSSRASGPDIGQESNLEEGRGRVRRRNREQIARDEQVAWELSCKGRGVKAERHIIRDGFPPDNVVIQAIVEQGLSFWFEENPGYNTELVEEFYKHVLWPEAGAGTDLHPKAYITSRIGKVHVRVTPDIIAASLLYTRPTRPTNYPALNSEFDKEEVFDMMYESKQYGMIPHWPGKFRASFRLANQLVCYNLDPRATEGKPSETTGNFMFAFLAEDTVCDWAQYIFTKIIEFRDAPTQTRMPFPCLISAIGRATGELGQKWFKNDELKPDAIDVSLIRKSVAQSSGQRSALLIEPPANANMNTWLKKLFRLEVAIAKSQQKLKREVRQVGRDQQVLAHQNQWLYNRIAGTGHSSQPYQQLLFPELEVSDDFAGSDSN</sequence>
<feature type="region of interest" description="Disordered" evidence="1">
    <location>
        <begin position="1"/>
        <end position="45"/>
    </location>
</feature>
<evidence type="ECO:0000313" key="2">
    <source>
        <dbReference type="EMBL" id="KAG5563899.1"/>
    </source>
</evidence>
<name>A0AAV6LGP4_9ERIC</name>
<dbReference type="Proteomes" id="UP000823749">
    <property type="component" value="Chromosome 1"/>
</dbReference>
<reference evidence="2" key="1">
    <citation type="submission" date="2020-08" db="EMBL/GenBank/DDBJ databases">
        <title>Plant Genome Project.</title>
        <authorList>
            <person name="Zhang R.-G."/>
        </authorList>
    </citation>
    <scope>NUCLEOTIDE SEQUENCE</scope>
    <source>
        <strain evidence="2">WSP0</strain>
        <tissue evidence="2">Leaf</tissue>
    </source>
</reference>
<comment type="caution">
    <text evidence="2">The sequence shown here is derived from an EMBL/GenBank/DDBJ whole genome shotgun (WGS) entry which is preliminary data.</text>
</comment>
<proteinExistence type="predicted"/>
<feature type="compositionally biased region" description="Low complexity" evidence="1">
    <location>
        <begin position="13"/>
        <end position="24"/>
    </location>
</feature>
<feature type="compositionally biased region" description="Basic residues" evidence="1">
    <location>
        <begin position="1"/>
        <end position="12"/>
    </location>
</feature>
<gene>
    <name evidence="2" type="ORF">RHGRI_000177</name>
</gene>
<evidence type="ECO:0000313" key="3">
    <source>
        <dbReference type="Proteomes" id="UP000823749"/>
    </source>
</evidence>
<dbReference type="AlphaFoldDB" id="A0AAV6LGP4"/>
<organism evidence="2 3">
    <name type="scientific">Rhododendron griersonianum</name>
    <dbReference type="NCBI Taxonomy" id="479676"/>
    <lineage>
        <taxon>Eukaryota</taxon>
        <taxon>Viridiplantae</taxon>
        <taxon>Streptophyta</taxon>
        <taxon>Embryophyta</taxon>
        <taxon>Tracheophyta</taxon>
        <taxon>Spermatophyta</taxon>
        <taxon>Magnoliopsida</taxon>
        <taxon>eudicotyledons</taxon>
        <taxon>Gunneridae</taxon>
        <taxon>Pentapetalae</taxon>
        <taxon>asterids</taxon>
        <taxon>Ericales</taxon>
        <taxon>Ericaceae</taxon>
        <taxon>Ericoideae</taxon>
        <taxon>Rhodoreae</taxon>
        <taxon>Rhododendron</taxon>
    </lineage>
</organism>
<dbReference type="EMBL" id="JACTNZ010000001">
    <property type="protein sequence ID" value="KAG5563899.1"/>
    <property type="molecule type" value="Genomic_DNA"/>
</dbReference>
<keyword evidence="3" id="KW-1185">Reference proteome</keyword>
<evidence type="ECO:0000256" key="1">
    <source>
        <dbReference type="SAM" id="MobiDB-lite"/>
    </source>
</evidence>